<comment type="caution">
    <text evidence="1">The sequence shown here is derived from an EMBL/GenBank/DDBJ whole genome shotgun (WGS) entry which is preliminary data.</text>
</comment>
<name>A0A3N6TT91_9GAMM</name>
<sequence>MIDLLFKLVCCRDKIPTELPVFTTKADWRIAPHITLAKSAAGLCYVKKRHRFIQPGAVGNG</sequence>
<organism evidence="1 2">
    <name type="scientific">Erwinia psidii</name>
    <dbReference type="NCBI Taxonomy" id="69224"/>
    <lineage>
        <taxon>Bacteria</taxon>
        <taxon>Pseudomonadati</taxon>
        <taxon>Pseudomonadota</taxon>
        <taxon>Gammaproteobacteria</taxon>
        <taxon>Enterobacterales</taxon>
        <taxon>Erwiniaceae</taxon>
        <taxon>Erwinia</taxon>
    </lineage>
</organism>
<dbReference type="EMBL" id="RHHM01000006">
    <property type="protein sequence ID" value="RQM38472.1"/>
    <property type="molecule type" value="Genomic_DNA"/>
</dbReference>
<dbReference type="AlphaFoldDB" id="A0A3N6TT91"/>
<protein>
    <submittedName>
        <fullName evidence="1">Uncharacterized protein</fullName>
    </submittedName>
</protein>
<proteinExistence type="predicted"/>
<dbReference type="RefSeq" id="WP_124232925.1">
    <property type="nucleotide sequence ID" value="NZ_RHHM01000006.1"/>
</dbReference>
<dbReference type="Proteomes" id="UP000279457">
    <property type="component" value="Unassembled WGS sequence"/>
</dbReference>
<reference evidence="1 2" key="1">
    <citation type="submission" date="2018-10" db="EMBL/GenBank/DDBJ databases">
        <title>Draft genome sequence for the type isolate of Erwinia psidii, agent causal of bacterial blight in guava (Psidium guajava) and wilt and die-back of Eucalyptus spp.</title>
        <authorList>
            <person name="Hermenegildo P.S."/>
            <person name="Santos S.A."/>
            <person name="Guimaraes L.M.S."/>
            <person name="Vidigal P.M.P."/>
            <person name="Pereira I.C."/>
            <person name="Badel J.L."/>
            <person name="Alfenas-Zerbini P."/>
            <person name="Ferreira M.A.S.V."/>
            <person name="Alfenas A.C."/>
        </authorList>
    </citation>
    <scope>NUCLEOTIDE SEQUENCE [LARGE SCALE GENOMIC DNA]</scope>
    <source>
        <strain evidence="1 2">IBSBF 435</strain>
    </source>
</reference>
<gene>
    <name evidence="1" type="ORF">EB241_09630</name>
</gene>
<keyword evidence="2" id="KW-1185">Reference proteome</keyword>
<accession>A0A3N6TT91</accession>
<evidence type="ECO:0000313" key="2">
    <source>
        <dbReference type="Proteomes" id="UP000279457"/>
    </source>
</evidence>
<evidence type="ECO:0000313" key="1">
    <source>
        <dbReference type="EMBL" id="RQM38472.1"/>
    </source>
</evidence>